<evidence type="ECO:0000256" key="2">
    <source>
        <dbReference type="ARBA" id="ARBA00022438"/>
    </source>
</evidence>
<dbReference type="Proteomes" id="UP000476820">
    <property type="component" value="Unassembled WGS sequence"/>
</dbReference>
<dbReference type="NCBIfam" id="TIGR00500">
    <property type="entry name" value="met_pdase_I"/>
    <property type="match status" value="1"/>
</dbReference>
<comment type="function">
    <text evidence="1 6">Removes the N-terminal methionine from nascent proteins. The N-terminal methionine is often cleaved when the second residue in the primary sequence is small and uncharged (Met-Ala-, Cys, Gly, Pro, Ser, Thr, or Val). Requires deformylation of the N(alpha)-formylated initiator methionine before it can be hydrolyzed.</text>
</comment>
<keyword evidence="2 6" id="KW-0031">Aminopeptidase</keyword>
<dbReference type="PRINTS" id="PR00599">
    <property type="entry name" value="MAPEPTIDASE"/>
</dbReference>
<dbReference type="Pfam" id="PF00557">
    <property type="entry name" value="Peptidase_M24"/>
    <property type="match status" value="1"/>
</dbReference>
<accession>A0A0C2S646</accession>
<dbReference type="GO" id="GO:0070006">
    <property type="term" value="F:metalloaminopeptidase activity"/>
    <property type="evidence" value="ECO:0007669"/>
    <property type="project" value="UniProtKB-UniRule"/>
</dbReference>
<feature type="binding site" evidence="6">
    <location>
        <position position="168"/>
    </location>
    <ligand>
        <name>a divalent metal cation</name>
        <dbReference type="ChEBI" id="CHEBI:60240"/>
        <label>2</label>
        <note>catalytic</note>
    </ligand>
</feature>
<proteinExistence type="inferred from homology"/>
<dbReference type="SUPFAM" id="SSF55920">
    <property type="entry name" value="Creatinase/aminopeptidase"/>
    <property type="match status" value="1"/>
</dbReference>
<evidence type="ECO:0000313" key="14">
    <source>
        <dbReference type="Proteomes" id="UP000476820"/>
    </source>
</evidence>
<evidence type="ECO:0000256" key="7">
    <source>
        <dbReference type="RuleBase" id="RU003653"/>
    </source>
</evidence>
<dbReference type="GO" id="GO:0004239">
    <property type="term" value="F:initiator methionyl aminopeptidase activity"/>
    <property type="evidence" value="ECO:0007669"/>
    <property type="project" value="UniProtKB-UniRule"/>
</dbReference>
<comment type="caution">
    <text evidence="10">The sequence shown here is derived from an EMBL/GenBank/DDBJ whole genome shotgun (WGS) entry which is preliminary data.</text>
</comment>
<evidence type="ECO:0000256" key="4">
    <source>
        <dbReference type="ARBA" id="ARBA00022723"/>
    </source>
</evidence>
<dbReference type="EMBL" id="SGKU01000059">
    <property type="protein sequence ID" value="NFA44083.1"/>
    <property type="molecule type" value="Genomic_DNA"/>
</dbReference>
<feature type="binding site" evidence="6">
    <location>
        <position position="175"/>
    </location>
    <ligand>
        <name>substrate</name>
    </ligand>
</feature>
<dbReference type="PANTHER" id="PTHR43330">
    <property type="entry name" value="METHIONINE AMINOPEPTIDASE"/>
    <property type="match status" value="1"/>
</dbReference>
<dbReference type="HAMAP" id="MF_01974">
    <property type="entry name" value="MetAP_1"/>
    <property type="match status" value="1"/>
</dbReference>
<feature type="binding site" evidence="6">
    <location>
        <position position="232"/>
    </location>
    <ligand>
        <name>a divalent metal cation</name>
        <dbReference type="ChEBI" id="CHEBI:60240"/>
        <label>2</label>
        <note>catalytic</note>
    </ligand>
</feature>
<dbReference type="InterPro" id="IPR000994">
    <property type="entry name" value="Pept_M24"/>
</dbReference>
<feature type="domain" description="Peptidase M24" evidence="8">
    <location>
        <begin position="12"/>
        <end position="237"/>
    </location>
</feature>
<dbReference type="Proteomes" id="UP000472355">
    <property type="component" value="Unassembled WGS sequence"/>
</dbReference>
<evidence type="ECO:0000256" key="5">
    <source>
        <dbReference type="ARBA" id="ARBA00022801"/>
    </source>
</evidence>
<name>A0A0C2S646_CLOBO</name>
<evidence type="ECO:0000313" key="12">
    <source>
        <dbReference type="Proteomes" id="UP000472355"/>
    </source>
</evidence>
<keyword evidence="5 6" id="KW-0378">Hydrolase</keyword>
<keyword evidence="4 6" id="KW-0479">Metal-binding</keyword>
<dbReference type="GO" id="GO:0005829">
    <property type="term" value="C:cytosol"/>
    <property type="evidence" value="ECO:0007669"/>
    <property type="project" value="TreeGrafter"/>
</dbReference>
<dbReference type="EMBL" id="SWOV01000005">
    <property type="protein sequence ID" value="NFF86921.1"/>
    <property type="molecule type" value="Genomic_DNA"/>
</dbReference>
<evidence type="ECO:0000313" key="10">
    <source>
        <dbReference type="EMBL" id="NFF86921.1"/>
    </source>
</evidence>
<feature type="binding site" evidence="6">
    <location>
        <position position="105"/>
    </location>
    <ligand>
        <name>a divalent metal cation</name>
        <dbReference type="ChEBI" id="CHEBI:60240"/>
        <label>1</label>
    </ligand>
</feature>
<reference evidence="13 14" key="2">
    <citation type="submission" date="2019-04" db="EMBL/GenBank/DDBJ databases">
        <title>Genome sequencing of Clostridium botulinum Groups I-IV and Clostridium butyricum.</title>
        <authorList>
            <person name="Brunt J."/>
            <person name="Van Vliet A.H.M."/>
            <person name="Stringer S.C."/>
            <person name="Carter A.T."/>
            <person name="Peck M.W."/>
        </authorList>
    </citation>
    <scope>NUCLEOTIDE SEQUENCE [LARGE SCALE GENOMIC DNA]</scope>
    <source>
        <strain evidence="10 14">1605</strain>
        <strain evidence="11 13">CB-K-33E</strain>
    </source>
</reference>
<evidence type="ECO:0000313" key="13">
    <source>
        <dbReference type="Proteomes" id="UP000473681"/>
    </source>
</evidence>
<dbReference type="EMBL" id="SWVK01000013">
    <property type="protein sequence ID" value="NFN35540.1"/>
    <property type="molecule type" value="Genomic_DNA"/>
</dbReference>
<dbReference type="InterPro" id="IPR001714">
    <property type="entry name" value="Pept_M24_MAP"/>
</dbReference>
<gene>
    <name evidence="6 10" type="primary">map</name>
    <name evidence="9" type="ORF">EXM65_16280</name>
    <name evidence="10" type="ORF">FC774_03245</name>
    <name evidence="11" type="ORF">FDB51_10485</name>
</gene>
<evidence type="ECO:0000259" key="8">
    <source>
        <dbReference type="Pfam" id="PF00557"/>
    </source>
</evidence>
<dbReference type="PANTHER" id="PTHR43330:SF27">
    <property type="entry name" value="METHIONINE AMINOPEPTIDASE"/>
    <property type="match status" value="1"/>
</dbReference>
<dbReference type="Proteomes" id="UP000473681">
    <property type="component" value="Unassembled WGS sequence"/>
</dbReference>
<evidence type="ECO:0000256" key="1">
    <source>
        <dbReference type="ARBA" id="ARBA00002521"/>
    </source>
</evidence>
<protein>
    <recommendedName>
        <fullName evidence="6 7">Methionine aminopeptidase</fullName>
        <shortName evidence="6">MAP</shortName>
        <shortName evidence="6">MetAP</shortName>
        <ecNumber evidence="6 7">3.4.11.18</ecNumber>
    </recommendedName>
    <alternativeName>
        <fullName evidence="6">Peptidase M</fullName>
    </alternativeName>
</protein>
<dbReference type="AlphaFoldDB" id="A0A0C2S646"/>
<feature type="binding site" evidence="6">
    <location>
        <position position="232"/>
    </location>
    <ligand>
        <name>a divalent metal cation</name>
        <dbReference type="ChEBI" id="CHEBI:60240"/>
        <label>1</label>
    </ligand>
</feature>
<comment type="subunit">
    <text evidence="6">Monomer.</text>
</comment>
<dbReference type="PROSITE" id="PS00680">
    <property type="entry name" value="MAP_1"/>
    <property type="match status" value="1"/>
</dbReference>
<dbReference type="GO" id="GO:0046872">
    <property type="term" value="F:metal ion binding"/>
    <property type="evidence" value="ECO:0007669"/>
    <property type="project" value="UniProtKB-UniRule"/>
</dbReference>
<comment type="cofactor">
    <cofactor evidence="6">
        <name>Co(2+)</name>
        <dbReference type="ChEBI" id="CHEBI:48828"/>
    </cofactor>
    <cofactor evidence="6">
        <name>Zn(2+)</name>
        <dbReference type="ChEBI" id="CHEBI:29105"/>
    </cofactor>
    <cofactor evidence="6">
        <name>Mn(2+)</name>
        <dbReference type="ChEBI" id="CHEBI:29035"/>
    </cofactor>
    <cofactor evidence="6">
        <name>Fe(2+)</name>
        <dbReference type="ChEBI" id="CHEBI:29033"/>
    </cofactor>
    <text evidence="6">Binds 2 divalent metal cations per subunit. Has a high-affinity and a low affinity metal-binding site. The true nature of the physiological cofactor is under debate. The enzyme is active with cobalt, zinc, manganese or divalent iron ions. Most likely, methionine aminopeptidases function as mononuclear Fe(2+)-metalloproteases under physiological conditions, and the catalytically relevant metal-binding site has been assigned to the histidine-containing high-affinity site.</text>
</comment>
<feature type="binding site" evidence="6">
    <location>
        <position position="94"/>
    </location>
    <ligand>
        <name>a divalent metal cation</name>
        <dbReference type="ChEBI" id="CHEBI:60240"/>
        <label>1</label>
    </ligand>
</feature>
<feature type="binding site" evidence="6">
    <location>
        <position position="201"/>
    </location>
    <ligand>
        <name>a divalent metal cation</name>
        <dbReference type="ChEBI" id="CHEBI:60240"/>
        <label>2</label>
        <note>catalytic</note>
    </ligand>
</feature>
<dbReference type="RefSeq" id="WP_012451904.1">
    <property type="nucleotide sequence ID" value="NZ_CP010520.1"/>
</dbReference>
<dbReference type="InterPro" id="IPR036005">
    <property type="entry name" value="Creatinase/aminopeptidase-like"/>
</dbReference>
<sequence>MIIIKNNDEIALMRKAGRIVAETLLLLEENIKPGITTAELDRVAEEFITKHGAKPSFKGLYGFPSSLCISVNEQVVHGIPGNYKIKDGDIVSIDCGAFIDGFHGDAARTFPIGEVTNDAKRLIDVTKESFFQGIKYAKEGNRLGNISHEIQNYIEAAGFSVVRDFVGHGIGRKLHEDPEVPNFGREGKGTKLLNGMVLAIEPMVNMGNYKVKTLSNGWTVVTADATLSAHYENTVAILPDGPEILTLIK</sequence>
<dbReference type="GO" id="GO:0006508">
    <property type="term" value="P:proteolysis"/>
    <property type="evidence" value="ECO:0007669"/>
    <property type="project" value="UniProtKB-KW"/>
</dbReference>
<comment type="catalytic activity">
    <reaction evidence="6 7">
        <text>Release of N-terminal amino acids, preferentially methionine, from peptides and arylamides.</text>
        <dbReference type="EC" id="3.4.11.18"/>
    </reaction>
</comment>
<evidence type="ECO:0000256" key="6">
    <source>
        <dbReference type="HAMAP-Rule" id="MF_01974"/>
    </source>
</evidence>
<evidence type="ECO:0000313" key="9">
    <source>
        <dbReference type="EMBL" id="NFA44083.1"/>
    </source>
</evidence>
<dbReference type="EC" id="3.4.11.18" evidence="6 7"/>
<evidence type="ECO:0000256" key="3">
    <source>
        <dbReference type="ARBA" id="ARBA00022670"/>
    </source>
</evidence>
<reference evidence="9 12" key="1">
    <citation type="submission" date="2019-02" db="EMBL/GenBank/DDBJ databases">
        <title>Genome sequencing of Clostridium botulinum clinical isolates.</title>
        <authorList>
            <person name="Brunt J."/>
            <person name="Van Vliet A.H.M."/>
            <person name="Stringer S.C."/>
            <person name="Grant K.A."/>
            <person name="Carter A.C."/>
            <person name="Peck M.W."/>
        </authorList>
    </citation>
    <scope>NUCLEOTIDE SEQUENCE [LARGE SCALE GENOMIC DNA]</scope>
    <source>
        <strain evidence="9 12">H113700579</strain>
    </source>
</reference>
<dbReference type="Gene3D" id="3.90.230.10">
    <property type="entry name" value="Creatinase/methionine aminopeptidase superfamily"/>
    <property type="match status" value="1"/>
</dbReference>
<feature type="binding site" evidence="6">
    <location>
        <position position="105"/>
    </location>
    <ligand>
        <name>a divalent metal cation</name>
        <dbReference type="ChEBI" id="CHEBI:60240"/>
        <label>2</label>
        <note>catalytic</note>
    </ligand>
</feature>
<comment type="similarity">
    <text evidence="6">Belongs to the peptidase M24A family. Methionine aminopeptidase type 1 subfamily.</text>
</comment>
<dbReference type="OrthoDB" id="9802055at2"/>
<keyword evidence="3 6" id="KW-0645">Protease</keyword>
<evidence type="ECO:0000313" key="11">
    <source>
        <dbReference type="EMBL" id="NFN35540.1"/>
    </source>
</evidence>
<organism evidence="10 14">
    <name type="scientific">Clostridium botulinum</name>
    <dbReference type="NCBI Taxonomy" id="1491"/>
    <lineage>
        <taxon>Bacteria</taxon>
        <taxon>Bacillati</taxon>
        <taxon>Bacillota</taxon>
        <taxon>Clostridia</taxon>
        <taxon>Eubacteriales</taxon>
        <taxon>Clostridiaceae</taxon>
        <taxon>Clostridium</taxon>
    </lineage>
</organism>
<dbReference type="CDD" id="cd01086">
    <property type="entry name" value="MetAP1"/>
    <property type="match status" value="1"/>
</dbReference>
<feature type="binding site" evidence="6">
    <location>
        <position position="77"/>
    </location>
    <ligand>
        <name>substrate</name>
    </ligand>
</feature>
<dbReference type="InterPro" id="IPR002467">
    <property type="entry name" value="Pept_M24A_MAP1"/>
</dbReference>